<reference evidence="1" key="1">
    <citation type="submission" date="2023-11" db="EMBL/GenBank/DDBJ databases">
        <authorList>
            <person name="Poullet M."/>
        </authorList>
    </citation>
    <scope>NUCLEOTIDE SEQUENCE</scope>
    <source>
        <strain evidence="1">E1834</strain>
    </source>
</reference>
<dbReference type="Proteomes" id="UP001497535">
    <property type="component" value="Unassembled WGS sequence"/>
</dbReference>
<keyword evidence="2" id="KW-1185">Reference proteome</keyword>
<comment type="caution">
    <text evidence="1">The sequence shown here is derived from an EMBL/GenBank/DDBJ whole genome shotgun (WGS) entry which is preliminary data.</text>
</comment>
<gene>
    <name evidence="1" type="ORF">MENTE1834_LOCUS13135</name>
</gene>
<organism evidence="1 2">
    <name type="scientific">Meloidogyne enterolobii</name>
    <name type="common">Root-knot nematode worm</name>
    <name type="synonym">Meloidogyne mayaguensis</name>
    <dbReference type="NCBI Taxonomy" id="390850"/>
    <lineage>
        <taxon>Eukaryota</taxon>
        <taxon>Metazoa</taxon>
        <taxon>Ecdysozoa</taxon>
        <taxon>Nematoda</taxon>
        <taxon>Chromadorea</taxon>
        <taxon>Rhabditida</taxon>
        <taxon>Tylenchina</taxon>
        <taxon>Tylenchomorpha</taxon>
        <taxon>Tylenchoidea</taxon>
        <taxon>Meloidogynidae</taxon>
        <taxon>Meloidogyninae</taxon>
        <taxon>Meloidogyne</taxon>
    </lineage>
</organism>
<name>A0ACB0YJY4_MELEN</name>
<evidence type="ECO:0000313" key="2">
    <source>
        <dbReference type="Proteomes" id="UP001497535"/>
    </source>
</evidence>
<evidence type="ECO:0000313" key="1">
    <source>
        <dbReference type="EMBL" id="CAK5049841.1"/>
    </source>
</evidence>
<sequence length="1162" mass="129422">MLSSSGGGDSYHQQQPIATTTTNYSSPTEFPSIDGISSGRSAALCALCRIVCSKHTNEQLRDDQLARFFALAHEALISNDRILLSSFIFSSADNLFKLALKGVQILLPNYLRAIELVHNESLQILLHPSISQIEMRAACLRALASILPWPSLFGYANILGNNNQNSSSPINSTSQKINKRQEGSFSSSSSSNLLESFSRYIDIREPIQRVLYYSLRQETDPFNIQYALGLAAIFCVEVAEPELKRAAMLKVWKNENNNKERKDEAELCKETVEAPFSTSLVRSFISAICDNLCKPLWANETLCCLAAFDCLNSFCSLPQSVLFSKGELSTGSLIVTSLCRFIEQQLKKPPPLHSKDMHSTVVAAYFCMSVWFCSAPKLARIESCLDTVAFAIELGMTGGHKLTPEQYKPASQRVHDAAQSLLHSLFSTKIPTTKTSTTNFVIKKFSSSINELVLIKKFGLKLDKFEHFLLRQQNVLISLYEAQNIPTLSKGLPCVIAIFRTPFNSPWASLFRLMPKAPPNRKKTCKQNNTVVVSHQQHQQLIKQQTQTNSETCKIRDSEQQQPSSDLLSIQTKNISDCNGGGGGNTATNTSVASTTSSGVSSSAPPPNITTTTATKQFKIPKEAFEPECEYDKKFPKLEPVPPQVLAIQSQLEQVQARLAAGNGAPIGDRNTRNVWINNSLGPLLTKPPVPERFFCKIFEIKIKKIFFSPVSHCNSLRVFLYDLGLINRTSYLNELTPLDSSSYDIFYDSLYTTVDQHPVHLTETVSIFYVKEGQKCIEDILQNNVQIDLRQTSAEYCRLLSELGKALEMREKIQKNGGTFSTNTSTNKNEKREASSAENFVFDGIDYCLNWKDDHVDISFVTPTGRTITTNASTVNGANGSSKAASSVRRTATLRPSSIDSVQQQFKSFASSNGNPSRIKDTGGHNVMSSAPTTYPPQASSIQSNNRTLSSASVGNESSTVNSTNTTATTNIEHLQQQQKATTNLQKWSKRSADLRIFIVWLERLEDLSTFPIAEMFPFTTNDINTLKHSTTTILNSNIQTQHQQQQQTIDHLVFYIYPFERGLRRIQIAGIWTKQGRPGPLHNGTVVSTRSLPLLLKQTICNVARRKAAEIDNYQMTHLKRKQAIAEFGRRFATRQDYTEFVEHLLEDNSASFSGTVFPP</sequence>
<protein>
    <submittedName>
        <fullName evidence="1">Uncharacterized protein</fullName>
    </submittedName>
</protein>
<proteinExistence type="predicted"/>
<accession>A0ACB0YJY4</accession>
<dbReference type="EMBL" id="CAVMJV010000014">
    <property type="protein sequence ID" value="CAK5049841.1"/>
    <property type="molecule type" value="Genomic_DNA"/>
</dbReference>